<accession>S2JNJ3</accession>
<dbReference type="AlphaFoldDB" id="S2JNJ3"/>
<dbReference type="eggNOG" id="ENOG502SSBX">
    <property type="taxonomic scope" value="Eukaryota"/>
</dbReference>
<sequence>MTFLPNNNTAFKRRLIKEDPVEEEEEDDCLFENQESENLSEIQVQAKQTSGFMHDASVEHLKFQPASSLVLLKAMSLKVRPSTAAAYRKSSKEWQVSVDLSKYVGTRSIVFMFYCHSNWEDFCGENRHRYSVDFRLPLTVEPTEFVLAYFKESVLKRTYKKSISIETNVRTQIALRNDENEKSELTLLEIAENAPSNKNSSKGVIDIPLGVEAVN</sequence>
<dbReference type="STRING" id="1220926.S2JNJ3"/>
<name>S2JNJ3_MUCC1</name>
<organism evidence="1 2">
    <name type="scientific">Mucor circinelloides f. circinelloides (strain 1006PhL)</name>
    <name type="common">Mucormycosis agent</name>
    <name type="synonym">Calyptromyces circinelloides</name>
    <dbReference type="NCBI Taxonomy" id="1220926"/>
    <lineage>
        <taxon>Eukaryota</taxon>
        <taxon>Fungi</taxon>
        <taxon>Fungi incertae sedis</taxon>
        <taxon>Mucoromycota</taxon>
        <taxon>Mucoromycotina</taxon>
        <taxon>Mucoromycetes</taxon>
        <taxon>Mucorales</taxon>
        <taxon>Mucorineae</taxon>
        <taxon>Mucoraceae</taxon>
        <taxon>Mucor</taxon>
    </lineage>
</organism>
<dbReference type="EMBL" id="KE124046">
    <property type="protein sequence ID" value="EPB84178.1"/>
    <property type="molecule type" value="Genomic_DNA"/>
</dbReference>
<proteinExistence type="predicted"/>
<dbReference type="InParanoid" id="S2JNJ3"/>
<protein>
    <submittedName>
        <fullName evidence="1">Uncharacterized protein</fullName>
    </submittedName>
</protein>
<dbReference type="OrthoDB" id="2287834at2759"/>
<reference evidence="2" key="1">
    <citation type="submission" date="2013-05" db="EMBL/GenBank/DDBJ databases">
        <title>The Genome sequence of Mucor circinelloides f. circinelloides 1006PhL.</title>
        <authorList>
            <consortium name="The Broad Institute Genomics Platform"/>
            <person name="Cuomo C."/>
            <person name="Earl A."/>
            <person name="Findley K."/>
            <person name="Lee S.C."/>
            <person name="Walker B."/>
            <person name="Young S."/>
            <person name="Zeng Q."/>
            <person name="Gargeya S."/>
            <person name="Fitzgerald M."/>
            <person name="Haas B."/>
            <person name="Abouelleil A."/>
            <person name="Allen A.W."/>
            <person name="Alvarado L."/>
            <person name="Arachchi H.M."/>
            <person name="Berlin A.M."/>
            <person name="Chapman S.B."/>
            <person name="Gainer-Dewar J."/>
            <person name="Goldberg J."/>
            <person name="Griggs A."/>
            <person name="Gujja S."/>
            <person name="Hansen M."/>
            <person name="Howarth C."/>
            <person name="Imamovic A."/>
            <person name="Ireland A."/>
            <person name="Larimer J."/>
            <person name="McCowan C."/>
            <person name="Murphy C."/>
            <person name="Pearson M."/>
            <person name="Poon T.W."/>
            <person name="Priest M."/>
            <person name="Roberts A."/>
            <person name="Saif S."/>
            <person name="Shea T."/>
            <person name="Sisk P."/>
            <person name="Sykes S."/>
            <person name="Wortman J."/>
            <person name="Nusbaum C."/>
            <person name="Birren B."/>
        </authorList>
    </citation>
    <scope>NUCLEOTIDE SEQUENCE [LARGE SCALE GENOMIC DNA]</scope>
    <source>
        <strain evidence="2">1006PhL</strain>
    </source>
</reference>
<keyword evidence="2" id="KW-1185">Reference proteome</keyword>
<dbReference type="Proteomes" id="UP000014254">
    <property type="component" value="Unassembled WGS sequence"/>
</dbReference>
<dbReference type="VEuPathDB" id="FungiDB:HMPREF1544_09041"/>
<evidence type="ECO:0000313" key="2">
    <source>
        <dbReference type="Proteomes" id="UP000014254"/>
    </source>
</evidence>
<gene>
    <name evidence="1" type="ORF">HMPREF1544_09041</name>
</gene>
<evidence type="ECO:0000313" key="1">
    <source>
        <dbReference type="EMBL" id="EPB84178.1"/>
    </source>
</evidence>